<evidence type="ECO:0000256" key="1">
    <source>
        <dbReference type="ARBA" id="ARBA00004651"/>
    </source>
</evidence>
<dbReference type="Pfam" id="PF02690">
    <property type="entry name" value="Na_Pi_cotrans"/>
    <property type="match status" value="2"/>
</dbReference>
<evidence type="ECO:0000256" key="4">
    <source>
        <dbReference type="ARBA" id="ARBA00022989"/>
    </source>
</evidence>
<reference evidence="7 8" key="1">
    <citation type="submission" date="2018-06" db="EMBL/GenBank/DDBJ databases">
        <authorList>
            <consortium name="Pathogen Informatics"/>
            <person name="Doyle S."/>
        </authorList>
    </citation>
    <scope>NUCLEOTIDE SEQUENCE [LARGE SCALE GENOMIC DNA]</scope>
    <source>
        <strain evidence="7 8">NCTC10526</strain>
    </source>
</reference>
<evidence type="ECO:0000313" key="7">
    <source>
        <dbReference type="EMBL" id="SUD91724.1"/>
    </source>
</evidence>
<gene>
    <name evidence="7" type="ORF">NCTC10526_02094</name>
</gene>
<dbReference type="NCBIfam" id="NF037997">
    <property type="entry name" value="Na_Pi_symport"/>
    <property type="match status" value="2"/>
</dbReference>
<dbReference type="PANTHER" id="PTHR10010">
    <property type="entry name" value="SOLUTE CARRIER FAMILY 34 SODIUM PHOSPHATE , MEMBER 2-RELATED"/>
    <property type="match status" value="1"/>
</dbReference>
<accession>A0A379LPN5</accession>
<evidence type="ECO:0000256" key="3">
    <source>
        <dbReference type="ARBA" id="ARBA00022692"/>
    </source>
</evidence>
<keyword evidence="5 6" id="KW-0472">Membrane</keyword>
<keyword evidence="4 6" id="KW-1133">Transmembrane helix</keyword>
<feature type="transmembrane region" description="Helical" evidence="6">
    <location>
        <begin position="206"/>
        <end position="230"/>
    </location>
</feature>
<keyword evidence="2" id="KW-1003">Cell membrane</keyword>
<dbReference type="GO" id="GO:0005436">
    <property type="term" value="F:sodium:phosphate symporter activity"/>
    <property type="evidence" value="ECO:0007669"/>
    <property type="project" value="InterPro"/>
</dbReference>
<feature type="transmembrane region" description="Helical" evidence="6">
    <location>
        <begin position="288"/>
        <end position="310"/>
    </location>
</feature>
<feature type="transmembrane region" description="Helical" evidence="6">
    <location>
        <begin position="361"/>
        <end position="385"/>
    </location>
</feature>
<dbReference type="Proteomes" id="UP000254123">
    <property type="component" value="Unassembled WGS sequence"/>
</dbReference>
<protein>
    <submittedName>
        <fullName evidence="7">Sodium-dependent inorganic phosphate (Pi) transporter</fullName>
    </submittedName>
</protein>
<sequence>MLGTISSVPKQGGNVASRWLLVAALVYTLICAVGMIGSGFKGATAGEAKELFAFATNPFMGLIIGIVATALIQSSSTVTSIIVGLVAGGLPVELAVPMVMGANVGTSITNTIVSMGHITNKEEFKRAFAAATIHDYFNLLSVVIFLPLEIMFGLLEKIGTYLASFLVSSSAASAEVSVGSFNFVKAATKPVVNTFKSLTGMLDQPLAGILLAILGVTLIFVSITYIGKLLKQLMVGKAKDIMHTTVGRGPISGIASGTVITVLVQSSSTTTSLMVPLAGSGTFGLRQIYPFTLGANIGTCITALIASFAVEGNMQAAVTIALIHLTYNVIGVIVIYGIPVLRNIPIKLATWLAELVSEKKVYALVYILGVFFVIPLLCVGISYAVGATA</sequence>
<feature type="transmembrane region" description="Helical" evidence="6">
    <location>
        <begin position="136"/>
        <end position="155"/>
    </location>
</feature>
<feature type="transmembrane region" description="Helical" evidence="6">
    <location>
        <begin position="251"/>
        <end position="268"/>
    </location>
</feature>
<feature type="transmembrane region" description="Helical" evidence="6">
    <location>
        <begin position="317"/>
        <end position="341"/>
    </location>
</feature>
<feature type="transmembrane region" description="Helical" evidence="6">
    <location>
        <begin position="20"/>
        <end position="40"/>
    </location>
</feature>
<dbReference type="AlphaFoldDB" id="A0A379LPN5"/>
<evidence type="ECO:0000256" key="6">
    <source>
        <dbReference type="SAM" id="Phobius"/>
    </source>
</evidence>
<evidence type="ECO:0000313" key="8">
    <source>
        <dbReference type="Proteomes" id="UP000254123"/>
    </source>
</evidence>
<dbReference type="EMBL" id="UGVC01000001">
    <property type="protein sequence ID" value="SUD91724.1"/>
    <property type="molecule type" value="Genomic_DNA"/>
</dbReference>
<dbReference type="InterPro" id="IPR003841">
    <property type="entry name" value="Na/Pi_transpt"/>
</dbReference>
<feature type="transmembrane region" description="Helical" evidence="6">
    <location>
        <begin position="52"/>
        <end position="74"/>
    </location>
</feature>
<keyword evidence="3 6" id="KW-0812">Transmembrane</keyword>
<dbReference type="GO" id="GO:0005886">
    <property type="term" value="C:plasma membrane"/>
    <property type="evidence" value="ECO:0007669"/>
    <property type="project" value="UniProtKB-SubCell"/>
</dbReference>
<organism evidence="7 8">
    <name type="scientific">Psychrobacter phenylpyruvicus</name>
    <dbReference type="NCBI Taxonomy" id="29432"/>
    <lineage>
        <taxon>Bacteria</taxon>
        <taxon>Pseudomonadati</taxon>
        <taxon>Pseudomonadota</taxon>
        <taxon>Gammaproteobacteria</taxon>
        <taxon>Moraxellales</taxon>
        <taxon>Moraxellaceae</taxon>
        <taxon>Psychrobacter</taxon>
    </lineage>
</organism>
<dbReference type="STRING" id="1123034.GCA_000685805_01653"/>
<dbReference type="PANTHER" id="PTHR10010:SF46">
    <property type="entry name" value="SODIUM-DEPENDENT PHOSPHATE TRANSPORT PROTEIN 2B"/>
    <property type="match status" value="1"/>
</dbReference>
<dbReference type="GO" id="GO:0044341">
    <property type="term" value="P:sodium-dependent phosphate transport"/>
    <property type="evidence" value="ECO:0007669"/>
    <property type="project" value="InterPro"/>
</dbReference>
<comment type="subcellular location">
    <subcellularLocation>
        <location evidence="1">Cell membrane</location>
        <topology evidence="1">Multi-pass membrane protein</topology>
    </subcellularLocation>
</comment>
<evidence type="ECO:0000256" key="2">
    <source>
        <dbReference type="ARBA" id="ARBA00022475"/>
    </source>
</evidence>
<keyword evidence="8" id="KW-1185">Reference proteome</keyword>
<evidence type="ECO:0000256" key="5">
    <source>
        <dbReference type="ARBA" id="ARBA00023136"/>
    </source>
</evidence>
<proteinExistence type="predicted"/>
<name>A0A379LPN5_9GAMM</name>
<dbReference type="RefSeq" id="WP_028859154.1">
    <property type="nucleotide sequence ID" value="NZ_CAJHAQ010000001.1"/>
</dbReference>